<dbReference type="GO" id="GO:0015716">
    <property type="term" value="P:organic phosphonate transport"/>
    <property type="evidence" value="ECO:0007669"/>
    <property type="project" value="InterPro"/>
</dbReference>
<evidence type="ECO:0000313" key="1">
    <source>
        <dbReference type="EMBL" id="SCM73285.1"/>
    </source>
</evidence>
<sequence>MTLSKNAEALTRPQWMRLLALAPEDTLQESLRPLAEAVNYTFLRRPEAGLLMVEGKTGGARFNLGEMLVTRCAVTLSPASEQQNGSEQSASAGHSALPDSPVQGYAWICGNKPRHAELAALCDALMQLPDYATRLSMELFDHLRAHEAHEAAEEECTTAPTRVDFFTLARGEDA</sequence>
<organism evidence="1">
    <name type="scientific">uncultured Desulfovibrio sp</name>
    <dbReference type="NCBI Taxonomy" id="167968"/>
    <lineage>
        <taxon>Bacteria</taxon>
        <taxon>Pseudomonadati</taxon>
        <taxon>Thermodesulfobacteriota</taxon>
        <taxon>Desulfovibrionia</taxon>
        <taxon>Desulfovibrionales</taxon>
        <taxon>Desulfovibrionaceae</taxon>
        <taxon>Desulfovibrio</taxon>
        <taxon>environmental samples</taxon>
    </lineage>
</organism>
<reference evidence="1" key="1">
    <citation type="submission" date="2016-08" db="EMBL/GenBank/DDBJ databases">
        <authorList>
            <person name="Seilhamer J.J."/>
        </authorList>
    </citation>
    <scope>NUCLEOTIDE SEQUENCE</scope>
    <source>
        <strain evidence="1">86-1</strain>
    </source>
</reference>
<dbReference type="InterPro" id="IPR009609">
    <property type="entry name" value="Phosphonate_metab_PhnG"/>
</dbReference>
<dbReference type="EMBL" id="FMJC01000002">
    <property type="protein sequence ID" value="SCM73285.1"/>
    <property type="molecule type" value="Genomic_DNA"/>
</dbReference>
<name>A0A212L701_9BACT</name>
<dbReference type="NCBIfam" id="TIGR03293">
    <property type="entry name" value="PhnG_redo"/>
    <property type="match status" value="1"/>
</dbReference>
<dbReference type="GO" id="GO:0019634">
    <property type="term" value="P:organic phosphonate metabolic process"/>
    <property type="evidence" value="ECO:0007669"/>
    <property type="project" value="InterPro"/>
</dbReference>
<proteinExistence type="predicted"/>
<dbReference type="RefSeq" id="WP_197957552.1">
    <property type="nucleotide sequence ID" value="NZ_LT608333.1"/>
</dbReference>
<protein>
    <submittedName>
        <fullName evidence="1">Enzyme of phosphonate metabolism protein PhnG</fullName>
    </submittedName>
</protein>
<accession>A0A212L701</accession>
<gene>
    <name evidence="1" type="ORF">KL86DES1_21205</name>
</gene>
<dbReference type="Pfam" id="PF06754">
    <property type="entry name" value="PhnG"/>
    <property type="match status" value="1"/>
</dbReference>
<dbReference type="AlphaFoldDB" id="A0A212L701"/>